<name>A0A2T4UTN4_9MICO</name>
<feature type="compositionally biased region" description="Low complexity" evidence="1">
    <location>
        <begin position="7"/>
        <end position="19"/>
    </location>
</feature>
<proteinExistence type="predicted"/>
<reference evidence="5 6" key="1">
    <citation type="submission" date="2018-03" db="EMBL/GenBank/DDBJ databases">
        <title>Bacteriophage NCPPB3778 and a type I-E CRISPR drive the evolution of the US Biological Select Agent, Rathayibacter toxicus.</title>
        <authorList>
            <person name="Davis E.W.II."/>
            <person name="Tabima J.F."/>
            <person name="Weisberg A.J."/>
            <person name="Dantas Lopes L."/>
            <person name="Wiseman M.S."/>
            <person name="Wiseman M.S."/>
            <person name="Pupko T."/>
            <person name="Belcher M.S."/>
            <person name="Sechler A.J."/>
            <person name="Tancos M.A."/>
            <person name="Schroeder B.K."/>
            <person name="Murray T.D."/>
            <person name="Luster D.G."/>
            <person name="Schneider W.L."/>
            <person name="Rogers E."/>
            <person name="Andreote F.D."/>
            <person name="Grunwald N.J."/>
            <person name="Putnam M.L."/>
            <person name="Chang J.H."/>
        </authorList>
    </citation>
    <scope>NUCLEOTIDE SEQUENCE [LARGE SCALE GENOMIC DNA]</scope>
    <source>
        <strain evidence="5 6">DSM 15933</strain>
    </source>
</reference>
<feature type="compositionally biased region" description="Low complexity" evidence="1">
    <location>
        <begin position="221"/>
        <end position="232"/>
    </location>
</feature>
<dbReference type="Gene3D" id="2.60.40.2230">
    <property type="entry name" value="Uncharacterised protein YcnI-like PF07987, DUF1775"/>
    <property type="match status" value="1"/>
</dbReference>
<dbReference type="EMBL" id="PZPL01000001">
    <property type="protein sequence ID" value="PTL72899.1"/>
    <property type="molecule type" value="Genomic_DNA"/>
</dbReference>
<dbReference type="CDD" id="cd08545">
    <property type="entry name" value="YcnI_like"/>
    <property type="match status" value="1"/>
</dbReference>
<dbReference type="RefSeq" id="WP_107574518.1">
    <property type="nucleotide sequence ID" value="NZ_PZPL01000001.1"/>
</dbReference>
<dbReference type="Proteomes" id="UP000241085">
    <property type="component" value="Unassembled WGS sequence"/>
</dbReference>
<keyword evidence="2" id="KW-0812">Transmembrane</keyword>
<accession>A0A2T4UTN4</accession>
<organism evidence="5 6">
    <name type="scientific">Rathayibacter caricis DSM 15933</name>
    <dbReference type="NCBI Taxonomy" id="1328867"/>
    <lineage>
        <taxon>Bacteria</taxon>
        <taxon>Bacillati</taxon>
        <taxon>Actinomycetota</taxon>
        <taxon>Actinomycetes</taxon>
        <taxon>Micrococcales</taxon>
        <taxon>Microbacteriaceae</taxon>
        <taxon>Rathayibacter</taxon>
    </lineage>
</organism>
<evidence type="ECO:0000313" key="6">
    <source>
        <dbReference type="Proteomes" id="UP000241085"/>
    </source>
</evidence>
<sequence length="269" mass="26637">MTSITPSSAARSSAARSSSGRPSQRLRLVGSGALVAAGSVALALAAPTAASAHVSATASTTAAGAYTVVTFSLAHGCEGSPTTGLTITIPDGINSVSPTVNPNWEVVKNEVALAEPITDSHGASVTERVADVVYTAKTPLADGYRDTVSLQLQLPEDAEGESLAFPVLQTCETGSTAWDQPTVEGEDEPELPAPVVTVTAAEEGEGHHGAGSASHEEEETAAATTASSTSSAGGADVVARVLGVGGLVVGAVGVAVALASRRRGPKASA</sequence>
<evidence type="ECO:0000259" key="4">
    <source>
        <dbReference type="Pfam" id="PF07987"/>
    </source>
</evidence>
<keyword evidence="2" id="KW-1133">Transmembrane helix</keyword>
<feature type="signal peptide" evidence="3">
    <location>
        <begin position="1"/>
        <end position="45"/>
    </location>
</feature>
<dbReference type="InterPro" id="IPR012533">
    <property type="entry name" value="YcnI-copper_dom"/>
</dbReference>
<feature type="region of interest" description="Disordered" evidence="1">
    <location>
        <begin position="203"/>
        <end position="232"/>
    </location>
</feature>
<comment type="caution">
    <text evidence="5">The sequence shown here is derived from an EMBL/GenBank/DDBJ whole genome shotgun (WGS) entry which is preliminary data.</text>
</comment>
<evidence type="ECO:0000256" key="2">
    <source>
        <dbReference type="SAM" id="Phobius"/>
    </source>
</evidence>
<keyword evidence="6" id="KW-1185">Reference proteome</keyword>
<dbReference type="PROSITE" id="PS51318">
    <property type="entry name" value="TAT"/>
    <property type="match status" value="1"/>
</dbReference>
<feature type="region of interest" description="Disordered" evidence="1">
    <location>
        <begin position="1"/>
        <end position="23"/>
    </location>
</feature>
<gene>
    <name evidence="5" type="ORF">C1I63_08575</name>
</gene>
<dbReference type="AlphaFoldDB" id="A0A2T4UTN4"/>
<keyword evidence="2" id="KW-0472">Membrane</keyword>
<feature type="transmembrane region" description="Helical" evidence="2">
    <location>
        <begin position="237"/>
        <end position="259"/>
    </location>
</feature>
<keyword evidence="3" id="KW-0732">Signal</keyword>
<dbReference type="InterPro" id="IPR006311">
    <property type="entry name" value="TAT_signal"/>
</dbReference>
<evidence type="ECO:0000256" key="1">
    <source>
        <dbReference type="SAM" id="MobiDB-lite"/>
    </source>
</evidence>
<feature type="domain" description="YncI copper-binding" evidence="4">
    <location>
        <begin position="53"/>
        <end position="198"/>
    </location>
</feature>
<dbReference type="InterPro" id="IPR038507">
    <property type="entry name" value="YcnI-like_sf"/>
</dbReference>
<dbReference type="Pfam" id="PF07987">
    <property type="entry name" value="DUF1775"/>
    <property type="match status" value="1"/>
</dbReference>
<protein>
    <submittedName>
        <fullName evidence="5">Nuclear export factor GLE1</fullName>
    </submittedName>
</protein>
<evidence type="ECO:0000313" key="5">
    <source>
        <dbReference type="EMBL" id="PTL72899.1"/>
    </source>
</evidence>
<evidence type="ECO:0000256" key="3">
    <source>
        <dbReference type="SAM" id="SignalP"/>
    </source>
</evidence>
<feature type="chain" id="PRO_5038597410" evidence="3">
    <location>
        <begin position="46"/>
        <end position="269"/>
    </location>
</feature>